<evidence type="ECO:0000259" key="6">
    <source>
        <dbReference type="Pfam" id="PF00884"/>
    </source>
</evidence>
<keyword evidence="2 5" id="KW-0732">Signal</keyword>
<evidence type="ECO:0000313" key="8">
    <source>
        <dbReference type="Proteomes" id="UP001165366"/>
    </source>
</evidence>
<dbReference type="EMBL" id="JAKLWS010000016">
    <property type="protein sequence ID" value="MCG2589422.1"/>
    <property type="molecule type" value="Genomic_DNA"/>
</dbReference>
<protein>
    <submittedName>
        <fullName evidence="7">Sulfatase</fullName>
    </submittedName>
</protein>
<keyword evidence="3" id="KW-0378">Hydrolase</keyword>
<dbReference type="InterPro" id="IPR024607">
    <property type="entry name" value="Sulfatase_CS"/>
</dbReference>
<dbReference type="Pfam" id="PF00884">
    <property type="entry name" value="Sulfatase"/>
    <property type="match status" value="1"/>
</dbReference>
<evidence type="ECO:0000313" key="7">
    <source>
        <dbReference type="EMBL" id="MCG2589422.1"/>
    </source>
</evidence>
<reference evidence="7" key="1">
    <citation type="submission" date="2022-01" db="EMBL/GenBank/DDBJ databases">
        <authorList>
            <person name="Wang Y."/>
        </authorList>
    </citation>
    <scope>NUCLEOTIDE SEQUENCE</scope>
    <source>
        <strain evidence="7">WB101</strain>
    </source>
</reference>
<dbReference type="InterPro" id="IPR000917">
    <property type="entry name" value="Sulfatase_N"/>
</dbReference>
<keyword evidence="4" id="KW-0325">Glycoprotein</keyword>
<comment type="similarity">
    <text evidence="1">Belongs to the sulfatase family.</text>
</comment>
<sequence length="489" mass="56550">MKRLFSITLFLSLLLICSSLGFAQQQPENVIFILSDDHRYDYMGFHPDSPDFLETPAMDRMAAEGAHLANAFVSTSLCSPSRASILTGQYPFRHQVVDNSNAMPEGTPLVSQALQQAGYQTGYFGKWHIGNETADPQPGFDKWVSFRGQGVYYNPTLNIDGEEGNYEGYVTDLLTDYTIEWLDEIDRDQPFFAYLSHKAVHAEFEPAERHEGMYADAELEFPQSMKYIEENYEGKPDWVKEQRFSWHGVDYMYHNRDDHPQSLEEIITRYSESLSAVDESIARVINYLEEEGLAEETLVIYMGDNGFMLGEHGLIDKRQAYEESMRVPLLAWAPGFIEPGTVIEENIMNIDMTPTFLDIAGGSMPEGHTVDGESFLPFLAGETINDWRTAFVYQYFWEDAFPQTPTTYAIRGDRYKYIYYHGLWDKNEFYDLETDPNEMHNLINAPEHQERIRQMKNRMFDIFEENGATDVKFRRPSPFRADEKLIHED</sequence>
<feature type="domain" description="Sulfatase N-terminal" evidence="6">
    <location>
        <begin position="29"/>
        <end position="361"/>
    </location>
</feature>
<evidence type="ECO:0000256" key="1">
    <source>
        <dbReference type="ARBA" id="ARBA00008779"/>
    </source>
</evidence>
<evidence type="ECO:0000256" key="4">
    <source>
        <dbReference type="ARBA" id="ARBA00023180"/>
    </source>
</evidence>
<dbReference type="PANTHER" id="PTHR43108:SF8">
    <property type="entry name" value="SD21168P"/>
    <property type="match status" value="1"/>
</dbReference>
<evidence type="ECO:0000256" key="3">
    <source>
        <dbReference type="ARBA" id="ARBA00022801"/>
    </source>
</evidence>
<dbReference type="CDD" id="cd16031">
    <property type="entry name" value="G6S_like"/>
    <property type="match status" value="1"/>
</dbReference>
<keyword evidence="8" id="KW-1185">Reference proteome</keyword>
<dbReference type="RefSeq" id="WP_237854783.1">
    <property type="nucleotide sequence ID" value="NZ_JAKLWS010000016.1"/>
</dbReference>
<accession>A0ABS9KEZ6</accession>
<dbReference type="InterPro" id="IPR017850">
    <property type="entry name" value="Alkaline_phosphatase_core_sf"/>
</dbReference>
<organism evidence="7 8">
    <name type="scientific">Rhodohalobacter sulfatireducens</name>
    <dbReference type="NCBI Taxonomy" id="2911366"/>
    <lineage>
        <taxon>Bacteria</taxon>
        <taxon>Pseudomonadati</taxon>
        <taxon>Balneolota</taxon>
        <taxon>Balneolia</taxon>
        <taxon>Balneolales</taxon>
        <taxon>Balneolaceae</taxon>
        <taxon>Rhodohalobacter</taxon>
    </lineage>
</organism>
<dbReference type="SUPFAM" id="SSF53649">
    <property type="entry name" value="Alkaline phosphatase-like"/>
    <property type="match status" value="1"/>
</dbReference>
<proteinExistence type="inferred from homology"/>
<dbReference type="PROSITE" id="PS00523">
    <property type="entry name" value="SULFATASE_1"/>
    <property type="match status" value="1"/>
</dbReference>
<feature type="signal peptide" evidence="5">
    <location>
        <begin position="1"/>
        <end position="23"/>
    </location>
</feature>
<name>A0ABS9KEZ6_9BACT</name>
<comment type="caution">
    <text evidence="7">The sequence shown here is derived from an EMBL/GenBank/DDBJ whole genome shotgun (WGS) entry which is preliminary data.</text>
</comment>
<evidence type="ECO:0000256" key="5">
    <source>
        <dbReference type="SAM" id="SignalP"/>
    </source>
</evidence>
<gene>
    <name evidence="7" type="ORF">L6773_12660</name>
</gene>
<dbReference type="PANTHER" id="PTHR43108">
    <property type="entry name" value="N-ACETYLGLUCOSAMINE-6-SULFATASE FAMILY MEMBER"/>
    <property type="match status" value="1"/>
</dbReference>
<reference evidence="7" key="2">
    <citation type="submission" date="2024-05" db="EMBL/GenBank/DDBJ databases">
        <title>Rhodohalobacter halophilus gen. nov., sp. nov., a moderately halophilic member of the family Balneolaceae.</title>
        <authorList>
            <person name="Xia J."/>
        </authorList>
    </citation>
    <scope>NUCLEOTIDE SEQUENCE</scope>
    <source>
        <strain evidence="7">WB101</strain>
    </source>
</reference>
<dbReference type="Proteomes" id="UP001165366">
    <property type="component" value="Unassembled WGS sequence"/>
</dbReference>
<dbReference type="Gene3D" id="3.40.720.10">
    <property type="entry name" value="Alkaline Phosphatase, subunit A"/>
    <property type="match status" value="1"/>
</dbReference>
<feature type="chain" id="PRO_5047410189" evidence="5">
    <location>
        <begin position="24"/>
        <end position="489"/>
    </location>
</feature>
<evidence type="ECO:0000256" key="2">
    <source>
        <dbReference type="ARBA" id="ARBA00022729"/>
    </source>
</evidence>